<dbReference type="InterPro" id="IPR001650">
    <property type="entry name" value="Helicase_C-like"/>
</dbReference>
<name>A0A251ZUB7_9PROT</name>
<feature type="domain" description="Helicase ATP-binding" evidence="6">
    <location>
        <begin position="19"/>
        <end position="183"/>
    </location>
</feature>
<dbReference type="InterPro" id="IPR027417">
    <property type="entry name" value="P-loop_NTPase"/>
</dbReference>
<keyword evidence="1" id="KW-0547">Nucleotide-binding</keyword>
<dbReference type="Proteomes" id="UP000194946">
    <property type="component" value="Unassembled WGS sequence"/>
</dbReference>
<dbReference type="PROSITE" id="PS51192">
    <property type="entry name" value="HELICASE_ATP_BIND_1"/>
    <property type="match status" value="1"/>
</dbReference>
<dbReference type="GO" id="GO:0005524">
    <property type="term" value="F:ATP binding"/>
    <property type="evidence" value="ECO:0007669"/>
    <property type="project" value="UniProtKB-KW"/>
</dbReference>
<dbReference type="Pfam" id="PF00270">
    <property type="entry name" value="DEAD"/>
    <property type="match status" value="1"/>
</dbReference>
<keyword evidence="3" id="KW-0347">Helicase</keyword>
<accession>A0A251ZUB7</accession>
<evidence type="ECO:0000313" key="8">
    <source>
        <dbReference type="EMBL" id="OUI78243.1"/>
    </source>
</evidence>
<evidence type="ECO:0000256" key="4">
    <source>
        <dbReference type="ARBA" id="ARBA00022840"/>
    </source>
</evidence>
<evidence type="ECO:0000256" key="1">
    <source>
        <dbReference type="ARBA" id="ARBA00022741"/>
    </source>
</evidence>
<evidence type="ECO:0000259" key="6">
    <source>
        <dbReference type="PROSITE" id="PS51192"/>
    </source>
</evidence>
<gene>
    <name evidence="8" type="ORF">HK18_09355</name>
</gene>
<comment type="caution">
    <text evidence="8">The sequence shown here is derived from an EMBL/GenBank/DDBJ whole genome shotgun (WGS) entry which is preliminary data.</text>
</comment>
<keyword evidence="9" id="KW-1185">Reference proteome</keyword>
<dbReference type="GO" id="GO:0003676">
    <property type="term" value="F:nucleic acid binding"/>
    <property type="evidence" value="ECO:0007669"/>
    <property type="project" value="InterPro"/>
</dbReference>
<proteinExistence type="predicted"/>
<dbReference type="InterPro" id="IPR011545">
    <property type="entry name" value="DEAD/DEAH_box_helicase_dom"/>
</dbReference>
<keyword evidence="4" id="KW-0067">ATP-binding</keyword>
<evidence type="ECO:0008006" key="10">
    <source>
        <dbReference type="Google" id="ProtNLM"/>
    </source>
</evidence>
<dbReference type="CDD" id="cd18791">
    <property type="entry name" value="SF2_C_RHA"/>
    <property type="match status" value="1"/>
</dbReference>
<feature type="domain" description="Helicase C-terminal" evidence="7">
    <location>
        <begin position="210"/>
        <end position="373"/>
    </location>
</feature>
<reference evidence="9" key="1">
    <citation type="submission" date="2014-06" db="EMBL/GenBank/DDBJ databases">
        <authorList>
            <person name="Winans N.J."/>
            <person name="Newell P.D."/>
            <person name="Douglas A.E."/>
        </authorList>
    </citation>
    <scope>NUCLEOTIDE SEQUENCE [LARGE SCALE GENOMIC DNA]</scope>
    <source>
        <strain evidence="9">DmL_052</strain>
    </source>
</reference>
<dbReference type="Pfam" id="PF08482">
    <property type="entry name" value="HrpB_C"/>
    <property type="match status" value="1"/>
</dbReference>
<feature type="compositionally biased region" description="Polar residues" evidence="5">
    <location>
        <begin position="818"/>
        <end position="827"/>
    </location>
</feature>
<sequence length="827" mass="92810">MYSIPNISLPIQPTLPELYEYLNHQPNVILVAPPGTGKTSLVPLALLDAPWKQEKKLIMLEPRRIATRAAARQMAHLLNEEIGQKIGYRTRMDKAISSNTEIEVVTQGLFLRQLLNNPFLDDIAGIIFDEIHERSLDADLCLGLCRNLQQNLRPDLRLIAMSATPSLKNLQDILQCDTIESKTNYYPVTTHHRKRDLTHIRDLPSVMAAQITEAYKEEKGNILAFLPGAAEIQRTIGLLSLPNAEILPLYGDLPATEQDKALRPVTTQTPRRIVLATSIAETSLTVPGVRIVIDGGYRRMPQLNADTGLTRLQTQRISRAAATQRAGRAGRESEGVVYKLWTQATERSLPMHDRPEILEAELSGFLLICQTWSDIMGTKISDIPFPDKPSLGIIEAAKELLILLGCLDYQGHITPFGQKVAQFGSHPRLASMMLSAQSNEEKALAADIAALLEERDPLRHEEPASVDIQSRLGWMRLQPTSKNDQGLWHRIRKISQDYRNRLRISATQPPALNPSLLICAAFPDRIAQRRSEIGSFRLAGGGAAHLSPQDSFAKESLLAVASVHVHKRTNICLAFPVKLQALSNFIEQRSEIEQETTLDPISGKVILRERLKFGRLTLQDRNAPASSKEAVPVLLNYLSNNLSKTLDWNEQTKQLQARYHLAQSDFAFDPSPDLSEESLIKTCDEWLLPWMNGLTNLEEVKQLNVTEMLEAYLGYQTCQTLNKLLPKSILLNNHKIYIDYTQSVPVISAPAKFFYGINNTPSIAKGKITLQCCLLSPANRPQAITSDLQRFWSEGWKDMRKDMKGRYPKHHWPENPGILSSTTEHKS</sequence>
<dbReference type="CDD" id="cd17990">
    <property type="entry name" value="DEXHc_HrpB"/>
    <property type="match status" value="1"/>
</dbReference>
<dbReference type="Gene3D" id="1.20.120.1080">
    <property type="match status" value="1"/>
</dbReference>
<dbReference type="Pfam" id="PF00271">
    <property type="entry name" value="Helicase_C"/>
    <property type="match status" value="1"/>
</dbReference>
<evidence type="ECO:0000259" key="7">
    <source>
        <dbReference type="PROSITE" id="PS51194"/>
    </source>
</evidence>
<dbReference type="SMART" id="SM00490">
    <property type="entry name" value="HELICc"/>
    <property type="match status" value="1"/>
</dbReference>
<dbReference type="InterPro" id="IPR010225">
    <property type="entry name" value="HrpB"/>
</dbReference>
<organism evidence="8 9">
    <name type="scientific">Commensalibacter intestini</name>
    <dbReference type="NCBI Taxonomy" id="479936"/>
    <lineage>
        <taxon>Bacteria</taxon>
        <taxon>Pseudomonadati</taxon>
        <taxon>Pseudomonadota</taxon>
        <taxon>Alphaproteobacteria</taxon>
        <taxon>Acetobacterales</taxon>
        <taxon>Acetobacteraceae</taxon>
    </lineage>
</organism>
<protein>
    <recommendedName>
        <fullName evidence="10">ATP-dependent helicase</fullName>
    </recommendedName>
</protein>
<dbReference type="PANTHER" id="PTHR43519:SF1">
    <property type="entry name" value="ATP-DEPENDENT RNA HELICASE HRPB"/>
    <property type="match status" value="1"/>
</dbReference>
<dbReference type="SMART" id="SM00487">
    <property type="entry name" value="DEXDc"/>
    <property type="match status" value="1"/>
</dbReference>
<dbReference type="SUPFAM" id="SSF52540">
    <property type="entry name" value="P-loop containing nucleoside triphosphate hydrolases"/>
    <property type="match status" value="1"/>
</dbReference>
<dbReference type="NCBIfam" id="TIGR01970">
    <property type="entry name" value="DEAH_box_HrpB"/>
    <property type="match status" value="1"/>
</dbReference>
<feature type="region of interest" description="Disordered" evidence="5">
    <location>
        <begin position="805"/>
        <end position="827"/>
    </location>
</feature>
<dbReference type="PROSITE" id="PS00690">
    <property type="entry name" value="DEAH_ATP_HELICASE"/>
    <property type="match status" value="1"/>
</dbReference>
<evidence type="ECO:0000313" key="9">
    <source>
        <dbReference type="Proteomes" id="UP000194946"/>
    </source>
</evidence>
<dbReference type="SMART" id="SM00847">
    <property type="entry name" value="HA2"/>
    <property type="match status" value="1"/>
</dbReference>
<dbReference type="AlphaFoldDB" id="A0A251ZUB7"/>
<evidence type="ECO:0000256" key="2">
    <source>
        <dbReference type="ARBA" id="ARBA00022801"/>
    </source>
</evidence>
<dbReference type="PIRSF" id="PIRSF005496">
    <property type="entry name" value="ATP_hel_hrpB"/>
    <property type="match status" value="1"/>
</dbReference>
<dbReference type="Gene3D" id="3.40.50.300">
    <property type="entry name" value="P-loop containing nucleotide triphosphate hydrolases"/>
    <property type="match status" value="2"/>
</dbReference>
<dbReference type="PANTHER" id="PTHR43519">
    <property type="entry name" value="ATP-DEPENDENT RNA HELICASE HRPB"/>
    <property type="match status" value="1"/>
</dbReference>
<dbReference type="GO" id="GO:0016787">
    <property type="term" value="F:hydrolase activity"/>
    <property type="evidence" value="ECO:0007669"/>
    <property type="project" value="UniProtKB-KW"/>
</dbReference>
<keyword evidence="2" id="KW-0378">Hydrolase</keyword>
<dbReference type="InterPro" id="IPR007502">
    <property type="entry name" value="Helicase-assoc_dom"/>
</dbReference>
<dbReference type="PROSITE" id="PS51194">
    <property type="entry name" value="HELICASE_CTER"/>
    <property type="match status" value="1"/>
</dbReference>
<dbReference type="InterPro" id="IPR002464">
    <property type="entry name" value="DNA/RNA_helicase_DEAH_CS"/>
</dbReference>
<evidence type="ECO:0000256" key="5">
    <source>
        <dbReference type="SAM" id="MobiDB-lite"/>
    </source>
</evidence>
<dbReference type="InterPro" id="IPR013689">
    <property type="entry name" value="RNA_helicase_ATP-dep_HrpB_C"/>
</dbReference>
<dbReference type="InterPro" id="IPR014001">
    <property type="entry name" value="Helicase_ATP-bd"/>
</dbReference>
<dbReference type="GO" id="GO:0004386">
    <property type="term" value="F:helicase activity"/>
    <property type="evidence" value="ECO:0007669"/>
    <property type="project" value="UniProtKB-KW"/>
</dbReference>
<dbReference type="RefSeq" id="WP_086632346.1">
    <property type="nucleotide sequence ID" value="NZ_JOPB01000007.1"/>
</dbReference>
<dbReference type="InterPro" id="IPR049614">
    <property type="entry name" value="HrpB_DEXH"/>
</dbReference>
<evidence type="ECO:0000256" key="3">
    <source>
        <dbReference type="ARBA" id="ARBA00022806"/>
    </source>
</evidence>
<dbReference type="EMBL" id="JOPB01000007">
    <property type="protein sequence ID" value="OUI78243.1"/>
    <property type="molecule type" value="Genomic_DNA"/>
</dbReference>